<reference evidence="2 3" key="1">
    <citation type="submission" date="2013-12" db="EMBL/GenBank/DDBJ databases">
        <title>Draft genome of the parsitic nematode Ancylostoma duodenale.</title>
        <authorList>
            <person name="Mitreva M."/>
        </authorList>
    </citation>
    <scope>NUCLEOTIDE SEQUENCE [LARGE SCALE GENOMIC DNA]</scope>
    <source>
        <strain evidence="2 3">Zhejiang</strain>
    </source>
</reference>
<feature type="region of interest" description="Disordered" evidence="1">
    <location>
        <begin position="327"/>
        <end position="389"/>
    </location>
</feature>
<dbReference type="Proteomes" id="UP000054047">
    <property type="component" value="Unassembled WGS sequence"/>
</dbReference>
<proteinExistence type="predicted"/>
<evidence type="ECO:0000313" key="3">
    <source>
        <dbReference type="Proteomes" id="UP000054047"/>
    </source>
</evidence>
<dbReference type="OrthoDB" id="5864015at2759"/>
<dbReference type="AlphaFoldDB" id="A0A0C2FL99"/>
<name>A0A0C2FL99_9BILA</name>
<organism evidence="2 3">
    <name type="scientific">Ancylostoma duodenale</name>
    <dbReference type="NCBI Taxonomy" id="51022"/>
    <lineage>
        <taxon>Eukaryota</taxon>
        <taxon>Metazoa</taxon>
        <taxon>Ecdysozoa</taxon>
        <taxon>Nematoda</taxon>
        <taxon>Chromadorea</taxon>
        <taxon>Rhabditida</taxon>
        <taxon>Rhabditina</taxon>
        <taxon>Rhabditomorpha</taxon>
        <taxon>Strongyloidea</taxon>
        <taxon>Ancylostomatidae</taxon>
        <taxon>Ancylostomatinae</taxon>
        <taxon>Ancylostoma</taxon>
    </lineage>
</organism>
<accession>A0A0C2FL99</accession>
<feature type="compositionally biased region" description="Acidic residues" evidence="1">
    <location>
        <begin position="376"/>
        <end position="389"/>
    </location>
</feature>
<protein>
    <submittedName>
        <fullName evidence="2">Uncharacterized protein</fullName>
    </submittedName>
</protein>
<evidence type="ECO:0000313" key="2">
    <source>
        <dbReference type="EMBL" id="KIH47544.1"/>
    </source>
</evidence>
<dbReference type="EMBL" id="KN767564">
    <property type="protein sequence ID" value="KIH47544.1"/>
    <property type="molecule type" value="Genomic_DNA"/>
</dbReference>
<sequence>MADPMFLRSQKALLTRYCNNLSRLLDKGEKELHPIGTEFSANNETQALLHEIDSTSQLILDTLSAFIATCDSLIDTLDEEQQKQVQQYIDSTHAVLDRAHCFAIHRDAALRSAREQMHAPSGTIPIAPTNGIGGAVQMTQPKLPAIPIPNFSGKKKYGDNTKLIASLQTRFENARAERSTIQGQRRLLKYIIPIITQLGKLSINLDGSYLAQKILAKFTPAIQRQVLACRLPKSTNDSDWRMQDIINTLDDLITTEERIQEMVDKTVHHDTHSNLRDPPPPRLTHKIPLCMFCRSDKHKSSLCTQYSTISAQRIFMQERNLCLNDDADKENKRRKQNEDEQRTTSRNADYIESVDSLEIEEGEEIEPEEMLFMVDESGEDDDPAEEGEI</sequence>
<evidence type="ECO:0000256" key="1">
    <source>
        <dbReference type="SAM" id="MobiDB-lite"/>
    </source>
</evidence>
<feature type="compositionally biased region" description="Acidic residues" evidence="1">
    <location>
        <begin position="355"/>
        <end position="369"/>
    </location>
</feature>
<keyword evidence="3" id="KW-1185">Reference proteome</keyword>
<gene>
    <name evidence="2" type="ORF">ANCDUO_22392</name>
</gene>